<sequence>MTKSRLQELLPVLALLLAMVLWASSFIALKIAFVEYDPVVVIFGRMLVATLCFLLVGKRLARSLDYRAGDYRLILFMAFCEPCLYFIFEAKAVENTTASQAGMITAMLPVLVMVAASLILKEKVSWRGWLGALVAVTGVCWLTLESSPSSDAPNPVLGNFLEFMAMVCATGYTIALKRLTSRYSPFLLTAVQALVGSFFYFPLLFLPGTVMPSAFHLSSALAIVYLGAVITLGAYGLYNYAVKYVPASRATLYVNLIPVYTVILSWMILGETFSLTQCVAALVIIGGVYISQVKNNT</sequence>
<feature type="transmembrane region" description="Helical" evidence="6">
    <location>
        <begin position="126"/>
        <end position="144"/>
    </location>
</feature>
<feature type="transmembrane region" description="Helical" evidence="6">
    <location>
        <begin position="217"/>
        <end position="238"/>
    </location>
</feature>
<feature type="transmembrane region" description="Helical" evidence="6">
    <location>
        <begin position="39"/>
        <end position="57"/>
    </location>
</feature>
<accession>A0A8D5JQY6</accession>
<keyword evidence="5 6" id="KW-0472">Membrane</keyword>
<dbReference type="AlphaFoldDB" id="A0A8D5JQY6"/>
<dbReference type="PANTHER" id="PTHR32322:SF18">
    <property type="entry name" value="S-ADENOSYLMETHIONINE_S-ADENOSYLHOMOCYSTEINE TRANSPORTER"/>
    <property type="match status" value="1"/>
</dbReference>
<keyword evidence="2" id="KW-1003">Cell membrane</keyword>
<evidence type="ECO:0000259" key="7">
    <source>
        <dbReference type="Pfam" id="PF00892"/>
    </source>
</evidence>
<dbReference type="InterPro" id="IPR050638">
    <property type="entry name" value="AA-Vitamin_Transporters"/>
</dbReference>
<organism evidence="8 9">
    <name type="scientific">Desulfomarina profundi</name>
    <dbReference type="NCBI Taxonomy" id="2772557"/>
    <lineage>
        <taxon>Bacteria</taxon>
        <taxon>Pseudomonadati</taxon>
        <taxon>Thermodesulfobacteriota</taxon>
        <taxon>Desulfobulbia</taxon>
        <taxon>Desulfobulbales</taxon>
        <taxon>Desulfobulbaceae</taxon>
        <taxon>Desulfomarina</taxon>
    </lineage>
</organism>
<feature type="transmembrane region" description="Helical" evidence="6">
    <location>
        <begin position="100"/>
        <end position="119"/>
    </location>
</feature>
<feature type="transmembrane region" description="Helical" evidence="6">
    <location>
        <begin position="186"/>
        <end position="205"/>
    </location>
</feature>
<dbReference type="KEGG" id="dbk:DGMP_36380"/>
<evidence type="ECO:0000256" key="5">
    <source>
        <dbReference type="ARBA" id="ARBA00023136"/>
    </source>
</evidence>
<evidence type="ECO:0000313" key="9">
    <source>
        <dbReference type="Proteomes" id="UP000826725"/>
    </source>
</evidence>
<proteinExistence type="predicted"/>
<name>A0A8D5JQY6_9BACT</name>
<dbReference type="GO" id="GO:0005886">
    <property type="term" value="C:plasma membrane"/>
    <property type="evidence" value="ECO:0007669"/>
    <property type="project" value="UniProtKB-SubCell"/>
</dbReference>
<evidence type="ECO:0000256" key="2">
    <source>
        <dbReference type="ARBA" id="ARBA00022475"/>
    </source>
</evidence>
<dbReference type="RefSeq" id="WP_228855248.1">
    <property type="nucleotide sequence ID" value="NZ_AP024086.1"/>
</dbReference>
<feature type="domain" description="EamA" evidence="7">
    <location>
        <begin position="157"/>
        <end position="290"/>
    </location>
</feature>
<feature type="transmembrane region" description="Helical" evidence="6">
    <location>
        <begin position="274"/>
        <end position="291"/>
    </location>
</feature>
<feature type="transmembrane region" description="Helical" evidence="6">
    <location>
        <begin position="250"/>
        <end position="268"/>
    </location>
</feature>
<protein>
    <submittedName>
        <fullName evidence="8">Membrane protein</fullName>
    </submittedName>
</protein>
<dbReference type="InterPro" id="IPR000620">
    <property type="entry name" value="EamA_dom"/>
</dbReference>
<evidence type="ECO:0000256" key="4">
    <source>
        <dbReference type="ARBA" id="ARBA00022989"/>
    </source>
</evidence>
<keyword evidence="9" id="KW-1185">Reference proteome</keyword>
<feature type="transmembrane region" description="Helical" evidence="6">
    <location>
        <begin position="156"/>
        <end position="174"/>
    </location>
</feature>
<evidence type="ECO:0000313" key="8">
    <source>
        <dbReference type="EMBL" id="BCL62945.1"/>
    </source>
</evidence>
<feature type="transmembrane region" description="Helical" evidence="6">
    <location>
        <begin position="12"/>
        <end position="33"/>
    </location>
</feature>
<dbReference type="PANTHER" id="PTHR32322">
    <property type="entry name" value="INNER MEMBRANE TRANSPORTER"/>
    <property type="match status" value="1"/>
</dbReference>
<gene>
    <name evidence="8" type="ORF">DGMP_36380</name>
</gene>
<comment type="subcellular location">
    <subcellularLocation>
        <location evidence="1">Cell membrane</location>
        <topology evidence="1">Multi-pass membrane protein</topology>
    </subcellularLocation>
</comment>
<feature type="domain" description="EamA" evidence="7">
    <location>
        <begin position="11"/>
        <end position="143"/>
    </location>
</feature>
<feature type="transmembrane region" description="Helical" evidence="6">
    <location>
        <begin position="69"/>
        <end position="88"/>
    </location>
</feature>
<evidence type="ECO:0000256" key="1">
    <source>
        <dbReference type="ARBA" id="ARBA00004651"/>
    </source>
</evidence>
<reference evidence="8" key="1">
    <citation type="submission" date="2020-09" db="EMBL/GenBank/DDBJ databases">
        <title>Desulfogranum mesoprofundum gen. nov., sp. nov., a novel mesophilic, sulfate-reducing chemolithoautotroph isolated from a deep-sea hydrothermal vent chimney in the Suiyo Seamount.</title>
        <authorList>
            <person name="Hashimoto Y."/>
            <person name="Nakagawa S."/>
        </authorList>
    </citation>
    <scope>NUCLEOTIDE SEQUENCE</scope>
    <source>
        <strain evidence="8">KT2</strain>
    </source>
</reference>
<keyword evidence="4 6" id="KW-1133">Transmembrane helix</keyword>
<evidence type="ECO:0000256" key="3">
    <source>
        <dbReference type="ARBA" id="ARBA00022692"/>
    </source>
</evidence>
<evidence type="ECO:0000256" key="6">
    <source>
        <dbReference type="SAM" id="Phobius"/>
    </source>
</evidence>
<dbReference type="Pfam" id="PF00892">
    <property type="entry name" value="EamA"/>
    <property type="match status" value="2"/>
</dbReference>
<dbReference type="Proteomes" id="UP000826725">
    <property type="component" value="Chromosome"/>
</dbReference>
<dbReference type="EMBL" id="AP024086">
    <property type="protein sequence ID" value="BCL62945.1"/>
    <property type="molecule type" value="Genomic_DNA"/>
</dbReference>
<keyword evidence="3 6" id="KW-0812">Transmembrane</keyword>